<dbReference type="AlphaFoldDB" id="A0A382Q3U2"/>
<sequence length="285" mass="32217">MTDQDPKLWKTPKLVTFLEKAVLAYRQGSPLIDDDTYDHIYMAELQRREPDHPFLKKVENEPNFGSGRLKHPESMLSMEKSYSVDETRKWVTRILKEANKQDIDEIDIRIMVTAKLDGLAAMLREDKLLVTRGDGIHGNDISSSFAKGVVDAGNGISGVGELVMTTDYFETHLKKLGYAHPRNICVGVVNSDEVNEDFVKALKDGAVRFVPYSTLNLWEGSFTELIKDHDTIQQQIIESCEYPTDGVVAEITHTELKSLLGSTSHHNRWQIAIKQRSEAKEATIK</sequence>
<organism evidence="2">
    <name type="scientific">marine metagenome</name>
    <dbReference type="NCBI Taxonomy" id="408172"/>
    <lineage>
        <taxon>unclassified sequences</taxon>
        <taxon>metagenomes</taxon>
        <taxon>ecological metagenomes</taxon>
    </lineage>
</organism>
<dbReference type="SUPFAM" id="SSF56091">
    <property type="entry name" value="DNA ligase/mRNA capping enzyme, catalytic domain"/>
    <property type="match status" value="1"/>
</dbReference>
<dbReference type="Pfam" id="PF01653">
    <property type="entry name" value="DNA_ligase_aden"/>
    <property type="match status" value="1"/>
</dbReference>
<accession>A0A382Q3U2</accession>
<reference evidence="2" key="1">
    <citation type="submission" date="2018-05" db="EMBL/GenBank/DDBJ databases">
        <authorList>
            <person name="Lanie J.A."/>
            <person name="Ng W.-L."/>
            <person name="Kazmierczak K.M."/>
            <person name="Andrzejewski T.M."/>
            <person name="Davidsen T.M."/>
            <person name="Wayne K.J."/>
            <person name="Tettelin H."/>
            <person name="Glass J.I."/>
            <person name="Rusch D."/>
            <person name="Podicherti R."/>
            <person name="Tsui H.-C.T."/>
            <person name="Winkler M.E."/>
        </authorList>
    </citation>
    <scope>NUCLEOTIDE SEQUENCE</scope>
</reference>
<dbReference type="InterPro" id="IPR013840">
    <property type="entry name" value="DNAligase_N"/>
</dbReference>
<feature type="non-terminal residue" evidence="2">
    <location>
        <position position="285"/>
    </location>
</feature>
<dbReference type="EMBL" id="UINC01111417">
    <property type="protein sequence ID" value="SVC79618.1"/>
    <property type="molecule type" value="Genomic_DNA"/>
</dbReference>
<dbReference type="Gene3D" id="3.30.470.30">
    <property type="entry name" value="DNA ligase/mRNA capping enzyme"/>
    <property type="match status" value="2"/>
</dbReference>
<dbReference type="GO" id="GO:0003911">
    <property type="term" value="F:DNA ligase (NAD+) activity"/>
    <property type="evidence" value="ECO:0007669"/>
    <property type="project" value="InterPro"/>
</dbReference>
<evidence type="ECO:0000259" key="1">
    <source>
        <dbReference type="SMART" id="SM00532"/>
    </source>
</evidence>
<gene>
    <name evidence="2" type="ORF">METZ01_LOCUS332472</name>
</gene>
<evidence type="ECO:0000313" key="2">
    <source>
        <dbReference type="EMBL" id="SVC79618.1"/>
    </source>
</evidence>
<proteinExistence type="predicted"/>
<dbReference type="SMART" id="SM00532">
    <property type="entry name" value="LIGANc"/>
    <property type="match status" value="1"/>
</dbReference>
<feature type="domain" description="NAD-dependent DNA ligase N-terminal" evidence="1">
    <location>
        <begin position="10"/>
        <end position="282"/>
    </location>
</feature>
<dbReference type="InterPro" id="IPR013839">
    <property type="entry name" value="DNAligase_adenylation"/>
</dbReference>
<protein>
    <recommendedName>
        <fullName evidence="1">NAD-dependent DNA ligase N-terminal domain-containing protein</fullName>
    </recommendedName>
</protein>
<name>A0A382Q3U2_9ZZZZ</name>